<sequence>MNTLFRLPFTMTMLIILIGAGIYGRSHVGLLNENVHRTAGYSMRLMIEGQVHRAFTSLFFTAGGWRFYSSIVMFAVAVGYVEGCFGPLRAIATFFAVHLATLAVMTIGVMVASVISETHRGNLLWCVQDVGPSAGYYGCVGLAFATMASQMRWPLVVAIIVVLCLRATWSFIHLPEDGRMLSADLAHLIAFPLGIASAYAPS</sequence>
<keyword evidence="7" id="KW-1185">Reference proteome</keyword>
<proteinExistence type="predicted"/>
<keyword evidence="3 5" id="KW-1133">Transmembrane helix</keyword>
<evidence type="ECO:0008006" key="8">
    <source>
        <dbReference type="Google" id="ProtNLM"/>
    </source>
</evidence>
<dbReference type="SUPFAM" id="SSF144091">
    <property type="entry name" value="Rhomboid-like"/>
    <property type="match status" value="1"/>
</dbReference>
<evidence type="ECO:0000256" key="5">
    <source>
        <dbReference type="SAM" id="Phobius"/>
    </source>
</evidence>
<evidence type="ECO:0000256" key="3">
    <source>
        <dbReference type="ARBA" id="ARBA00022989"/>
    </source>
</evidence>
<dbReference type="GO" id="GO:0016020">
    <property type="term" value="C:membrane"/>
    <property type="evidence" value="ECO:0007669"/>
    <property type="project" value="UniProtKB-SubCell"/>
</dbReference>
<dbReference type="AlphaFoldDB" id="A0A5C6F859"/>
<keyword evidence="4 5" id="KW-0472">Membrane</keyword>
<feature type="transmembrane region" description="Helical" evidence="5">
    <location>
        <begin position="92"/>
        <end position="115"/>
    </location>
</feature>
<evidence type="ECO:0000256" key="4">
    <source>
        <dbReference type="ARBA" id="ARBA00023136"/>
    </source>
</evidence>
<dbReference type="Gene3D" id="1.20.1540.10">
    <property type="entry name" value="Rhomboid-like"/>
    <property type="match status" value="1"/>
</dbReference>
<organism evidence="6 7">
    <name type="scientific">Rubripirellula reticaptiva</name>
    <dbReference type="NCBI Taxonomy" id="2528013"/>
    <lineage>
        <taxon>Bacteria</taxon>
        <taxon>Pseudomonadati</taxon>
        <taxon>Planctomycetota</taxon>
        <taxon>Planctomycetia</taxon>
        <taxon>Pirellulales</taxon>
        <taxon>Pirellulaceae</taxon>
        <taxon>Rubripirellula</taxon>
    </lineage>
</organism>
<dbReference type="InterPro" id="IPR035952">
    <property type="entry name" value="Rhomboid-like_sf"/>
</dbReference>
<comment type="caution">
    <text evidence="6">The sequence shown here is derived from an EMBL/GenBank/DDBJ whole genome shotgun (WGS) entry which is preliminary data.</text>
</comment>
<accession>A0A5C6F859</accession>
<feature type="transmembrane region" description="Helical" evidence="5">
    <location>
        <begin position="151"/>
        <end position="169"/>
    </location>
</feature>
<evidence type="ECO:0000313" key="6">
    <source>
        <dbReference type="EMBL" id="TWU57102.1"/>
    </source>
</evidence>
<name>A0A5C6F859_9BACT</name>
<feature type="transmembrane region" description="Helical" evidence="5">
    <location>
        <begin position="65"/>
        <end position="85"/>
    </location>
</feature>
<gene>
    <name evidence="6" type="ORF">Poly59_00070</name>
</gene>
<reference evidence="6 7" key="1">
    <citation type="submission" date="2019-02" db="EMBL/GenBank/DDBJ databases">
        <title>Deep-cultivation of Planctomycetes and their phenomic and genomic characterization uncovers novel biology.</title>
        <authorList>
            <person name="Wiegand S."/>
            <person name="Jogler M."/>
            <person name="Boedeker C."/>
            <person name="Pinto D."/>
            <person name="Vollmers J."/>
            <person name="Rivas-Marin E."/>
            <person name="Kohn T."/>
            <person name="Peeters S.H."/>
            <person name="Heuer A."/>
            <person name="Rast P."/>
            <person name="Oberbeckmann S."/>
            <person name="Bunk B."/>
            <person name="Jeske O."/>
            <person name="Meyerdierks A."/>
            <person name="Storesund J.E."/>
            <person name="Kallscheuer N."/>
            <person name="Luecker S."/>
            <person name="Lage O.M."/>
            <person name="Pohl T."/>
            <person name="Merkel B.J."/>
            <person name="Hornburger P."/>
            <person name="Mueller R.-W."/>
            <person name="Bruemmer F."/>
            <person name="Labrenz M."/>
            <person name="Spormann A.M."/>
            <person name="Op Den Camp H."/>
            <person name="Overmann J."/>
            <person name="Amann R."/>
            <person name="Jetten M.S.M."/>
            <person name="Mascher T."/>
            <person name="Medema M.H."/>
            <person name="Devos D.P."/>
            <person name="Kaster A.-K."/>
            <person name="Ovreas L."/>
            <person name="Rohde M."/>
            <person name="Galperin M.Y."/>
            <person name="Jogler C."/>
        </authorList>
    </citation>
    <scope>NUCLEOTIDE SEQUENCE [LARGE SCALE GENOMIC DNA]</scope>
    <source>
        <strain evidence="6 7">Poly59</strain>
    </source>
</reference>
<evidence type="ECO:0000256" key="1">
    <source>
        <dbReference type="ARBA" id="ARBA00004141"/>
    </source>
</evidence>
<dbReference type="Proteomes" id="UP000317977">
    <property type="component" value="Unassembled WGS sequence"/>
</dbReference>
<evidence type="ECO:0000313" key="7">
    <source>
        <dbReference type="Proteomes" id="UP000317977"/>
    </source>
</evidence>
<dbReference type="EMBL" id="SJPX01000001">
    <property type="protein sequence ID" value="TWU57102.1"/>
    <property type="molecule type" value="Genomic_DNA"/>
</dbReference>
<feature type="transmembrane region" description="Helical" evidence="5">
    <location>
        <begin position="7"/>
        <end position="24"/>
    </location>
</feature>
<dbReference type="OrthoDB" id="268836at2"/>
<protein>
    <recommendedName>
        <fullName evidence="8">Rhomboid family protein</fullName>
    </recommendedName>
</protein>
<evidence type="ECO:0000256" key="2">
    <source>
        <dbReference type="ARBA" id="ARBA00022692"/>
    </source>
</evidence>
<keyword evidence="2 5" id="KW-0812">Transmembrane</keyword>
<comment type="subcellular location">
    <subcellularLocation>
        <location evidence="1">Membrane</location>
        <topology evidence="1">Multi-pass membrane protein</topology>
    </subcellularLocation>
</comment>